<dbReference type="GO" id="GO:0004497">
    <property type="term" value="F:monooxygenase activity"/>
    <property type="evidence" value="ECO:0007669"/>
    <property type="project" value="UniProtKB-KW"/>
</dbReference>
<keyword evidence="5 12" id="KW-0812">Transmembrane</keyword>
<evidence type="ECO:0000256" key="7">
    <source>
        <dbReference type="ARBA" id="ARBA00022989"/>
    </source>
</evidence>
<feature type="transmembrane region" description="Helical" evidence="12">
    <location>
        <begin position="6"/>
        <end position="23"/>
    </location>
</feature>
<evidence type="ECO:0000313" key="13">
    <source>
        <dbReference type="EMBL" id="GBE81285.1"/>
    </source>
</evidence>
<keyword evidence="10" id="KW-0503">Monooxygenase</keyword>
<evidence type="ECO:0000256" key="11">
    <source>
        <dbReference type="ARBA" id="ARBA00023136"/>
    </source>
</evidence>
<evidence type="ECO:0000256" key="2">
    <source>
        <dbReference type="ARBA" id="ARBA00004370"/>
    </source>
</evidence>
<dbReference type="EMBL" id="BFAD01000003">
    <property type="protein sequence ID" value="GBE81285.1"/>
    <property type="molecule type" value="Genomic_DNA"/>
</dbReference>
<keyword evidence="4" id="KW-0349">Heme</keyword>
<dbReference type="PANTHER" id="PTHR46300">
    <property type="entry name" value="P450, PUTATIVE (EUROFUNG)-RELATED-RELATED"/>
    <property type="match status" value="1"/>
</dbReference>
<keyword evidence="7 12" id="KW-1133">Transmembrane helix</keyword>
<dbReference type="Gene3D" id="1.10.630.10">
    <property type="entry name" value="Cytochrome P450"/>
    <property type="match status" value="1"/>
</dbReference>
<dbReference type="GO" id="GO:0005506">
    <property type="term" value="F:iron ion binding"/>
    <property type="evidence" value="ECO:0007669"/>
    <property type="project" value="InterPro"/>
</dbReference>
<comment type="cofactor">
    <cofactor evidence="1">
        <name>heme</name>
        <dbReference type="ChEBI" id="CHEBI:30413"/>
    </cofactor>
</comment>
<comment type="similarity">
    <text evidence="3">Belongs to the cytochrome P450 family.</text>
</comment>
<name>A0A401GGM7_9APHY</name>
<evidence type="ECO:0000256" key="1">
    <source>
        <dbReference type="ARBA" id="ARBA00001971"/>
    </source>
</evidence>
<comment type="subcellular location">
    <subcellularLocation>
        <location evidence="2">Membrane</location>
    </subcellularLocation>
</comment>
<dbReference type="AlphaFoldDB" id="A0A401GGM7"/>
<dbReference type="InterPro" id="IPR036396">
    <property type="entry name" value="Cyt_P450_sf"/>
</dbReference>
<dbReference type="InterPro" id="IPR001128">
    <property type="entry name" value="Cyt_P450"/>
</dbReference>
<evidence type="ECO:0000313" key="14">
    <source>
        <dbReference type="Proteomes" id="UP000287166"/>
    </source>
</evidence>
<dbReference type="SUPFAM" id="SSF48264">
    <property type="entry name" value="Cytochrome P450"/>
    <property type="match status" value="1"/>
</dbReference>
<evidence type="ECO:0000256" key="6">
    <source>
        <dbReference type="ARBA" id="ARBA00022723"/>
    </source>
</evidence>
<dbReference type="RefSeq" id="XP_027612198.1">
    <property type="nucleotide sequence ID" value="XM_027756397.1"/>
</dbReference>
<comment type="caution">
    <text evidence="13">The sequence shown here is derived from an EMBL/GenBank/DDBJ whole genome shotgun (WGS) entry which is preliminary data.</text>
</comment>
<evidence type="ECO:0000256" key="9">
    <source>
        <dbReference type="ARBA" id="ARBA00023004"/>
    </source>
</evidence>
<keyword evidence="8" id="KW-0560">Oxidoreductase</keyword>
<evidence type="ECO:0000256" key="12">
    <source>
        <dbReference type="SAM" id="Phobius"/>
    </source>
</evidence>
<dbReference type="Pfam" id="PF00067">
    <property type="entry name" value="p450"/>
    <property type="match status" value="1"/>
</dbReference>
<evidence type="ECO:0000256" key="10">
    <source>
        <dbReference type="ARBA" id="ARBA00023033"/>
    </source>
</evidence>
<keyword evidence="11 12" id="KW-0472">Membrane</keyword>
<evidence type="ECO:0008006" key="15">
    <source>
        <dbReference type="Google" id="ProtNLM"/>
    </source>
</evidence>
<dbReference type="GO" id="GO:0016705">
    <property type="term" value="F:oxidoreductase activity, acting on paired donors, with incorporation or reduction of molecular oxygen"/>
    <property type="evidence" value="ECO:0007669"/>
    <property type="project" value="InterPro"/>
</dbReference>
<evidence type="ECO:0000256" key="4">
    <source>
        <dbReference type="ARBA" id="ARBA00022617"/>
    </source>
</evidence>
<dbReference type="GeneID" id="38778202"/>
<evidence type="ECO:0000256" key="8">
    <source>
        <dbReference type="ARBA" id="ARBA00023002"/>
    </source>
</evidence>
<proteinExistence type="inferred from homology"/>
<protein>
    <recommendedName>
        <fullName evidence="15">Cytochrome P450</fullName>
    </recommendedName>
</protein>
<dbReference type="OrthoDB" id="2802867at2759"/>
<gene>
    <name evidence="13" type="ORF">SCP_0310120</name>
</gene>
<dbReference type="InterPro" id="IPR050364">
    <property type="entry name" value="Cytochrome_P450_fung"/>
</dbReference>
<dbReference type="GO" id="GO:0020037">
    <property type="term" value="F:heme binding"/>
    <property type="evidence" value="ECO:0007669"/>
    <property type="project" value="InterPro"/>
</dbReference>
<evidence type="ECO:0000256" key="5">
    <source>
        <dbReference type="ARBA" id="ARBA00022692"/>
    </source>
</evidence>
<dbReference type="PANTHER" id="PTHR46300:SF5">
    <property type="entry name" value="CYTOCHROME P450"/>
    <property type="match status" value="1"/>
</dbReference>
<keyword evidence="6" id="KW-0479">Metal-binding</keyword>
<organism evidence="13 14">
    <name type="scientific">Sparassis crispa</name>
    <dbReference type="NCBI Taxonomy" id="139825"/>
    <lineage>
        <taxon>Eukaryota</taxon>
        <taxon>Fungi</taxon>
        <taxon>Dikarya</taxon>
        <taxon>Basidiomycota</taxon>
        <taxon>Agaricomycotina</taxon>
        <taxon>Agaricomycetes</taxon>
        <taxon>Polyporales</taxon>
        <taxon>Sparassidaceae</taxon>
        <taxon>Sparassis</taxon>
    </lineage>
</organism>
<dbReference type="InParanoid" id="A0A401GGM7"/>
<evidence type="ECO:0000256" key="3">
    <source>
        <dbReference type="ARBA" id="ARBA00010617"/>
    </source>
</evidence>
<sequence>MMAPVGYLLYASLLLAVVVYVRTRRRSLPFPPGPPAESVIGHLRVLPPVDQVDVFQEWAAKYGDIFYLNVLGQSIVVLNKYQAAADLLDKRSANFSDRAKCVSYDLMGWKRSSAVLPCDPTWRKHRKMYQEY</sequence>
<accession>A0A401GGM7</accession>
<reference evidence="13 14" key="1">
    <citation type="journal article" date="2018" name="Sci. Rep.">
        <title>Genome sequence of the cauliflower mushroom Sparassis crispa (Hanabiratake) and its association with beneficial usage.</title>
        <authorList>
            <person name="Kiyama R."/>
            <person name="Furutani Y."/>
            <person name="Kawaguchi K."/>
            <person name="Nakanishi T."/>
        </authorList>
    </citation>
    <scope>NUCLEOTIDE SEQUENCE [LARGE SCALE GENOMIC DNA]</scope>
</reference>
<dbReference type="GO" id="GO:0016020">
    <property type="term" value="C:membrane"/>
    <property type="evidence" value="ECO:0007669"/>
    <property type="project" value="UniProtKB-SubCell"/>
</dbReference>
<dbReference type="Proteomes" id="UP000287166">
    <property type="component" value="Unassembled WGS sequence"/>
</dbReference>
<dbReference type="STRING" id="139825.A0A401GGM7"/>
<keyword evidence="14" id="KW-1185">Reference proteome</keyword>
<keyword evidence="9" id="KW-0408">Iron</keyword>